<dbReference type="PROSITE" id="PS50082">
    <property type="entry name" value="WD_REPEATS_2"/>
    <property type="match status" value="6"/>
</dbReference>
<dbReference type="InterPro" id="IPR036322">
    <property type="entry name" value="WD40_repeat_dom_sf"/>
</dbReference>
<sequence>MRLSRIAPSRSFRLDMLGAEIRCLAGRGPPSSRWSMARRNSRESRNKHAAEAATGTLVVLTIAVGLPVNVVSDYLPSMVTDHHTIWITGLVVVSFVAVLLTWLVPRLADRRVNGTPFQVQPKPPGWVSRDELDVVVRELTGAAGGTTALWGAGGFGKTSLAVAACHDRRVRRHFTGGIVWVTLGQDCTGAEGAELVGSICETVSGKRPQITDVRQLSHHLADLLAEQGRTLLVVDDVWTRAQLEPFLSVAGQSRLLVTTHRPRTLPPGSVKIEVNAMTPAVAAQLLGRDLPAMHPKLRWRLLEVAGGWPLLLTLVNARLLEDVERGAAVNVAAEQVVDRLRRAGPAALDITDSGQRETAVKATIDYSLEALDNDQRERFLELGIFAEDIDIPLEMVTLLWQATAGLNVEQSHRLCEDLVGLSLLSLRWVGGNKRVIALHDVVRAFAHSEHGLGPHRQMATNQLLIGEARSLIRNGADGEENNGGWAWWRLPAEHFLWDHLAYHLGEGRCKAELGLLVSDVRWILARLDQAGPLALETDLTRCESAEAADTHRLIARVGHLLGTFESPKLSRSNRLAHLSVLPHLRDQIRHRYSLTDPVLFPLPPMLENGGSVPSRNPTGRIGGVNAVAISSDGSWLASASQDGTVRTWGVDGHWRATLTGHIGGVNAVAISSDGSWLASASHDGTVRTWNTDGTPRATLTGHTGGVNAVAISPDGSWLASASQDGTVRTWNTDGTPRATLTGHTGEVNAVAISSDNSWLASASQDGTVRTWGADGGLRSTITGHTDWVNAVAISSDNSWLASASRDGTVRIWNTDGTPRATLTGHTGGVKGVAIVADGSWLASTSRDGTVRIWGADGGLLTTLTGRIG</sequence>
<feature type="transmembrane region" description="Helical" evidence="4">
    <location>
        <begin position="83"/>
        <end position="104"/>
    </location>
</feature>
<dbReference type="Pfam" id="PF00931">
    <property type="entry name" value="NB-ARC"/>
    <property type="match status" value="1"/>
</dbReference>
<feature type="repeat" description="WD" evidence="3">
    <location>
        <begin position="822"/>
        <end position="853"/>
    </location>
</feature>
<feature type="repeat" description="WD" evidence="3">
    <location>
        <begin position="658"/>
        <end position="690"/>
    </location>
</feature>
<feature type="repeat" description="WD" evidence="3">
    <location>
        <begin position="617"/>
        <end position="648"/>
    </location>
</feature>
<dbReference type="PANTHER" id="PTHR44129">
    <property type="entry name" value="WD REPEAT-CONTAINING PROTEIN POP1"/>
    <property type="match status" value="1"/>
</dbReference>
<dbReference type="InterPro" id="IPR027417">
    <property type="entry name" value="P-loop_NTPase"/>
</dbReference>
<keyword evidence="4" id="KW-1133">Transmembrane helix</keyword>
<gene>
    <name evidence="6" type="ORF">ACFOYY_07995</name>
</gene>
<feature type="repeat" description="WD" evidence="3">
    <location>
        <begin position="699"/>
        <end position="731"/>
    </location>
</feature>
<name>A0ABV8EXI6_9ACTN</name>
<evidence type="ECO:0000256" key="4">
    <source>
        <dbReference type="SAM" id="Phobius"/>
    </source>
</evidence>
<evidence type="ECO:0000259" key="5">
    <source>
        <dbReference type="Pfam" id="PF00931"/>
    </source>
</evidence>
<feature type="repeat" description="WD" evidence="3">
    <location>
        <begin position="781"/>
        <end position="813"/>
    </location>
</feature>
<feature type="domain" description="NB-ARC" evidence="5">
    <location>
        <begin position="136"/>
        <end position="260"/>
    </location>
</feature>
<dbReference type="Gene3D" id="1.25.40.370">
    <property type="match status" value="1"/>
</dbReference>
<dbReference type="SUPFAM" id="SSF50978">
    <property type="entry name" value="WD40 repeat-like"/>
    <property type="match status" value="1"/>
</dbReference>
<dbReference type="Gene3D" id="1.10.10.10">
    <property type="entry name" value="Winged helix-like DNA-binding domain superfamily/Winged helix DNA-binding domain"/>
    <property type="match status" value="1"/>
</dbReference>
<reference evidence="7" key="1">
    <citation type="journal article" date="2019" name="Int. J. Syst. Evol. Microbiol.">
        <title>The Global Catalogue of Microorganisms (GCM) 10K type strain sequencing project: providing services to taxonomists for standard genome sequencing and annotation.</title>
        <authorList>
            <consortium name="The Broad Institute Genomics Platform"/>
            <consortium name="The Broad Institute Genome Sequencing Center for Infectious Disease"/>
            <person name="Wu L."/>
            <person name="Ma J."/>
        </authorList>
    </citation>
    <scope>NUCLEOTIDE SEQUENCE [LARGE SCALE GENOMIC DNA]</scope>
    <source>
        <strain evidence="7">TBRC 7912</strain>
    </source>
</reference>
<keyword evidence="7" id="KW-1185">Reference proteome</keyword>
<evidence type="ECO:0000313" key="6">
    <source>
        <dbReference type="EMBL" id="MFC3980058.1"/>
    </source>
</evidence>
<keyword evidence="4" id="KW-0812">Transmembrane</keyword>
<dbReference type="InterPro" id="IPR050349">
    <property type="entry name" value="WD_LIS1/nudF_dynein_reg"/>
</dbReference>
<dbReference type="InterPro" id="IPR002182">
    <property type="entry name" value="NB-ARC"/>
</dbReference>
<comment type="caution">
    <text evidence="6">The sequence shown here is derived from an EMBL/GenBank/DDBJ whole genome shotgun (WGS) entry which is preliminary data.</text>
</comment>
<dbReference type="Proteomes" id="UP001595698">
    <property type="component" value="Unassembled WGS sequence"/>
</dbReference>
<evidence type="ECO:0000256" key="1">
    <source>
        <dbReference type="ARBA" id="ARBA00022574"/>
    </source>
</evidence>
<feature type="non-terminal residue" evidence="6">
    <location>
        <position position="868"/>
    </location>
</feature>
<organism evidence="6 7">
    <name type="scientific">Streptosporangium jomthongense</name>
    <dbReference type="NCBI Taxonomy" id="1193683"/>
    <lineage>
        <taxon>Bacteria</taxon>
        <taxon>Bacillati</taxon>
        <taxon>Actinomycetota</taxon>
        <taxon>Actinomycetes</taxon>
        <taxon>Streptosporangiales</taxon>
        <taxon>Streptosporangiaceae</taxon>
        <taxon>Streptosporangium</taxon>
    </lineage>
</organism>
<protein>
    <submittedName>
        <fullName evidence="6">NB-ARC domain-containing protein</fullName>
    </submittedName>
</protein>
<evidence type="ECO:0000256" key="2">
    <source>
        <dbReference type="ARBA" id="ARBA00022737"/>
    </source>
</evidence>
<dbReference type="SUPFAM" id="SSF52540">
    <property type="entry name" value="P-loop containing nucleoside triphosphate hydrolases"/>
    <property type="match status" value="1"/>
</dbReference>
<dbReference type="Gene3D" id="3.40.50.300">
    <property type="entry name" value="P-loop containing nucleotide triphosphate hydrolases"/>
    <property type="match status" value="1"/>
</dbReference>
<dbReference type="PRINTS" id="PR00364">
    <property type="entry name" value="DISEASERSIST"/>
</dbReference>
<keyword evidence="1 3" id="KW-0853">WD repeat</keyword>
<feature type="transmembrane region" description="Helical" evidence="4">
    <location>
        <begin position="49"/>
        <end position="71"/>
    </location>
</feature>
<keyword evidence="4" id="KW-0472">Membrane</keyword>
<dbReference type="PRINTS" id="PR00320">
    <property type="entry name" value="GPROTEINBRPT"/>
</dbReference>
<dbReference type="PROSITE" id="PS50294">
    <property type="entry name" value="WD_REPEATS_REGION"/>
    <property type="match status" value="6"/>
</dbReference>
<dbReference type="SMART" id="SM00320">
    <property type="entry name" value="WD40"/>
    <property type="match status" value="6"/>
</dbReference>
<dbReference type="Gene3D" id="2.130.10.10">
    <property type="entry name" value="YVTN repeat-like/Quinoprotein amine dehydrogenase"/>
    <property type="match status" value="1"/>
</dbReference>
<evidence type="ECO:0000313" key="7">
    <source>
        <dbReference type="Proteomes" id="UP001595698"/>
    </source>
</evidence>
<feature type="repeat" description="WD" evidence="3">
    <location>
        <begin position="740"/>
        <end position="771"/>
    </location>
</feature>
<dbReference type="EMBL" id="JBHSBC010000005">
    <property type="protein sequence ID" value="MFC3980058.1"/>
    <property type="molecule type" value="Genomic_DNA"/>
</dbReference>
<dbReference type="CDD" id="cd00200">
    <property type="entry name" value="WD40"/>
    <property type="match status" value="1"/>
</dbReference>
<dbReference type="Pfam" id="PF00400">
    <property type="entry name" value="WD40"/>
    <property type="match status" value="6"/>
</dbReference>
<dbReference type="InterPro" id="IPR001680">
    <property type="entry name" value="WD40_rpt"/>
</dbReference>
<proteinExistence type="predicted"/>
<evidence type="ECO:0000256" key="3">
    <source>
        <dbReference type="PROSITE-ProRule" id="PRU00221"/>
    </source>
</evidence>
<dbReference type="InterPro" id="IPR020472">
    <property type="entry name" value="WD40_PAC1"/>
</dbReference>
<dbReference type="RefSeq" id="WP_386188974.1">
    <property type="nucleotide sequence ID" value="NZ_JBHSBC010000005.1"/>
</dbReference>
<dbReference type="InterPro" id="IPR015943">
    <property type="entry name" value="WD40/YVTN_repeat-like_dom_sf"/>
</dbReference>
<accession>A0ABV8EXI6</accession>
<keyword evidence="2" id="KW-0677">Repeat</keyword>
<dbReference type="InterPro" id="IPR036388">
    <property type="entry name" value="WH-like_DNA-bd_sf"/>
</dbReference>